<keyword evidence="1" id="KW-0378">Hydrolase</keyword>
<dbReference type="Proteomes" id="UP000627781">
    <property type="component" value="Unassembled WGS sequence"/>
</dbReference>
<keyword evidence="1" id="KW-0645">Protease</keyword>
<dbReference type="NCBIfam" id="TIGR03296">
    <property type="entry name" value="M6dom_TIGR03296"/>
    <property type="match status" value="1"/>
</dbReference>
<protein>
    <submittedName>
        <fullName evidence="1">M6 family metalloprotease domain-containing protein</fullName>
    </submittedName>
</protein>
<dbReference type="GO" id="GO:0008237">
    <property type="term" value="F:metallopeptidase activity"/>
    <property type="evidence" value="ECO:0007669"/>
    <property type="project" value="UniProtKB-KW"/>
</dbReference>
<proteinExistence type="predicted"/>
<comment type="caution">
    <text evidence="1">The sequence shown here is derived from an EMBL/GenBank/DDBJ whole genome shotgun (WGS) entry which is preliminary data.</text>
</comment>
<keyword evidence="2" id="KW-1185">Reference proteome</keyword>
<reference evidence="1 2" key="1">
    <citation type="submission" date="2020-08" db="EMBL/GenBank/DDBJ databases">
        <title>A Genomic Blueprint of the Chicken Gut Microbiome.</title>
        <authorList>
            <person name="Gilroy R."/>
            <person name="Ravi A."/>
            <person name="Getino M."/>
            <person name="Pursley I."/>
            <person name="Horton D.L."/>
            <person name="Alikhan N.-F."/>
            <person name="Baker D."/>
            <person name="Gharbi K."/>
            <person name="Hall N."/>
            <person name="Watson M."/>
            <person name="Adriaenssens E.M."/>
            <person name="Foster-Nyarko E."/>
            <person name="Jarju S."/>
            <person name="Secka A."/>
            <person name="Antonio M."/>
            <person name="Oren A."/>
            <person name="Chaudhuri R."/>
            <person name="La Ragione R.M."/>
            <person name="Hildebrand F."/>
            <person name="Pallen M.J."/>
        </authorList>
    </citation>
    <scope>NUCLEOTIDE SEQUENCE [LARGE SCALE GENOMIC DNA]</scope>
    <source>
        <strain evidence="1 2">Sa3CVN1</strain>
    </source>
</reference>
<dbReference type="PANTHER" id="PTHR41775:SF1">
    <property type="entry name" value="PEPTIDASE M6-LIKE DOMAIN-CONTAINING PROTEIN"/>
    <property type="match status" value="1"/>
</dbReference>
<keyword evidence="1" id="KW-0482">Metalloprotease</keyword>
<dbReference type="InterPro" id="IPR008757">
    <property type="entry name" value="Peptidase_M6-like_domain"/>
</dbReference>
<dbReference type="EMBL" id="JACSRA010000047">
    <property type="protein sequence ID" value="MBD7913387.1"/>
    <property type="molecule type" value="Genomic_DNA"/>
</dbReference>
<dbReference type="PANTHER" id="PTHR41775">
    <property type="entry name" value="SECRETED PROTEIN-RELATED"/>
    <property type="match status" value="1"/>
</dbReference>
<name>A0ABR8PZ27_9CLOT</name>
<organism evidence="1 2">
    <name type="scientific">Clostridium cibarium</name>
    <dbReference type="NCBI Taxonomy" id="2762247"/>
    <lineage>
        <taxon>Bacteria</taxon>
        <taxon>Bacillati</taxon>
        <taxon>Bacillota</taxon>
        <taxon>Clostridia</taxon>
        <taxon>Eubacteriales</taxon>
        <taxon>Clostridiaceae</taxon>
        <taxon>Clostridium</taxon>
    </lineage>
</organism>
<dbReference type="RefSeq" id="WP_191770292.1">
    <property type="nucleotide sequence ID" value="NZ_JACSRA010000047.1"/>
</dbReference>
<sequence length="497" mass="55939">MSKIVGEILTFPSGNENIKLRVFGDEFYARRESLDGYTAIYDNNLEKYCYAKLDNGKLVSTGEKINGPIPSGITPHLKEVPEVIKEKFQQQYENSGYSNIEDINLKKNTDDGVNKTKGDNKGLLTGDRSSEGKVLGLTILVEFSDVSTTVTSQDVEQMLNGENYNENGNYCSVKKYFNIMSNEKLEYSNHVIGPIKLPHNRDYYMNAPFPFVEEAMNIVVNDLKIDLSIYDSKRRGIVDAINFLYAGQTVYQGKLWPHNSYFSKDYNGIKTGFYMLSSLGRNVSDISIGTFCHETGHLLCRFPDLYDYGNRDGDYVDSEGIGVYCLMGSGNHLNKGRTPSPICAYLRDLVGWCDKEINLNNKGSYTIKHGDYNTVNKYNTSKENEYFIVENRASFDLDSYLPSSGLAIYHCDIKGSNEWQEDNLAYHYQCALLQSDRNLDLERNVNNGDKGDLFGQGNGIVLSNSTIPSSKEWDGSDSGFIISNTSEPNINIKIEVL</sequence>
<evidence type="ECO:0000313" key="2">
    <source>
        <dbReference type="Proteomes" id="UP000627781"/>
    </source>
</evidence>
<gene>
    <name evidence="1" type="ORF">H9661_18705</name>
</gene>
<accession>A0ABR8PZ27</accession>
<evidence type="ECO:0000313" key="1">
    <source>
        <dbReference type="EMBL" id="MBD7913387.1"/>
    </source>
</evidence>